<proteinExistence type="predicted"/>
<dbReference type="EMBL" id="CAIJCS010000026">
    <property type="protein sequence ID" value="CAC9935579.1"/>
    <property type="molecule type" value="Genomic_DNA"/>
</dbReference>
<dbReference type="Proteomes" id="UP000586454">
    <property type="component" value="Unassembled WGS sequence"/>
</dbReference>
<sequence>MTHQFSRFSQKYEKYDFEIILTPAHEFDDVIEGRMVFFDYLDPDDLDVENFKATVNFYIFNIYNLEVILPLADGISGDLEYVANAYNIYCNEFGGLGSVTIIDEFYLTDEIIGFNEKIQMTKYFLAKTIEKLQIIGTGTLLFMSKALILDLNKSERILLINELLDIICIPIYQDENDVVLARNLDYSV</sequence>
<comment type="caution">
    <text evidence="1">The sequence shown here is derived from an EMBL/GenBank/DDBJ whole genome shotgun (WGS) entry which is preliminary data.</text>
</comment>
<dbReference type="RefSeq" id="WP_180500831.1">
    <property type="nucleotide sequence ID" value="NZ_CAIJCS010000026.1"/>
</dbReference>
<dbReference type="AlphaFoldDB" id="A0A6V6Y6Z4"/>
<evidence type="ECO:0000313" key="2">
    <source>
        <dbReference type="Proteomes" id="UP000586454"/>
    </source>
</evidence>
<protein>
    <submittedName>
        <fullName evidence="1">Uncharacterized protein</fullName>
    </submittedName>
</protein>
<accession>A0A6V6Y6Z4</accession>
<evidence type="ECO:0000313" key="1">
    <source>
        <dbReference type="EMBL" id="CAC9935579.1"/>
    </source>
</evidence>
<keyword evidence="2" id="KW-1185">Reference proteome</keyword>
<reference evidence="1 2" key="1">
    <citation type="submission" date="2020-06" db="EMBL/GenBank/DDBJ databases">
        <authorList>
            <person name="Criscuolo A."/>
        </authorList>
    </citation>
    <scope>NUCLEOTIDE SEQUENCE [LARGE SCALE GENOMIC DNA]</scope>
    <source>
        <strain evidence="1">1804121828</strain>
    </source>
</reference>
<organism evidence="1 2">
    <name type="scientific">Aedoeadaptatus nemausensis</name>
    <dbReference type="NCBI Taxonomy" id="2582829"/>
    <lineage>
        <taxon>Bacteria</taxon>
        <taxon>Bacillati</taxon>
        <taxon>Bacillota</taxon>
        <taxon>Tissierellia</taxon>
        <taxon>Tissierellales</taxon>
        <taxon>Peptoniphilaceae</taxon>
        <taxon>Aedoeadaptatus</taxon>
    </lineage>
</organism>
<gene>
    <name evidence="1" type="ORF">PEPNEM18_01576</name>
</gene>
<name>A0A6V6Y6Z4_9FIRM</name>